<dbReference type="OrthoDB" id="3556830at2759"/>
<proteinExistence type="predicted"/>
<dbReference type="PANTHER" id="PTHR28187:SF1">
    <property type="entry name" value="PROTEIN RCR1-RELATED"/>
    <property type="match status" value="1"/>
</dbReference>
<dbReference type="GO" id="GO:0016192">
    <property type="term" value="P:vesicle-mediated transport"/>
    <property type="evidence" value="ECO:0007669"/>
    <property type="project" value="TreeGrafter"/>
</dbReference>
<feature type="compositionally biased region" description="Polar residues" evidence="1">
    <location>
        <begin position="169"/>
        <end position="183"/>
    </location>
</feature>
<dbReference type="InterPro" id="IPR020999">
    <property type="entry name" value="Chitin_synth_reg_RCR"/>
</dbReference>
<keyword evidence="2" id="KW-0812">Transmembrane</keyword>
<feature type="region of interest" description="Disordered" evidence="1">
    <location>
        <begin position="114"/>
        <end position="206"/>
    </location>
</feature>
<name>A0A5J5F0R4_9PEZI</name>
<keyword evidence="4" id="KW-1185">Reference proteome</keyword>
<dbReference type="Proteomes" id="UP000326924">
    <property type="component" value="Unassembled WGS sequence"/>
</dbReference>
<evidence type="ECO:0000313" key="4">
    <source>
        <dbReference type="Proteomes" id="UP000326924"/>
    </source>
</evidence>
<evidence type="ECO:0000256" key="2">
    <source>
        <dbReference type="SAM" id="Phobius"/>
    </source>
</evidence>
<dbReference type="PANTHER" id="PTHR28187">
    <property type="entry name" value="PROTEIN RCR1-RELATED"/>
    <property type="match status" value="1"/>
</dbReference>
<protein>
    <recommendedName>
        <fullName evidence="5">Chitin synthesis regulation, resistance to congo red-domain-containing protein</fullName>
    </recommendedName>
</protein>
<feature type="compositionally biased region" description="Pro residues" evidence="1">
    <location>
        <begin position="130"/>
        <end position="139"/>
    </location>
</feature>
<feature type="compositionally biased region" description="Low complexity" evidence="1">
    <location>
        <begin position="114"/>
        <end position="125"/>
    </location>
</feature>
<comment type="caution">
    <text evidence="3">The sequence shown here is derived from an EMBL/GenBank/DDBJ whole genome shotgun (WGS) entry which is preliminary data.</text>
</comment>
<keyword evidence="2" id="KW-1133">Transmembrane helix</keyword>
<dbReference type="EMBL" id="VXIS01000057">
    <property type="protein sequence ID" value="KAA8909473.1"/>
    <property type="molecule type" value="Genomic_DNA"/>
</dbReference>
<evidence type="ECO:0000256" key="1">
    <source>
        <dbReference type="SAM" id="MobiDB-lite"/>
    </source>
</evidence>
<keyword evidence="2" id="KW-0472">Membrane</keyword>
<sequence length="206" mass="22585">MADDYTCNIYGECYSSRWSSWGRWVFLVFMIIGFWVLIAMCMAISARRRRNAGLRPMVGTAWLAPKNRYPAHHNYWPGGAEPGPPGPAGYYPPPPQDQGAYHGNYYTPPPYSPNPQFTGTTTTNTDAYFAPPPGPPPGHPEAYEMQTQPGRNGSGGSPAPPVPVDTHPTGESTHSYVQSNNPFQLPATPPPVHVTDIHGNPIPRKE</sequence>
<dbReference type="AlphaFoldDB" id="A0A5J5F0R4"/>
<dbReference type="Pfam" id="PF12273">
    <property type="entry name" value="RCR"/>
    <property type="match status" value="1"/>
</dbReference>
<gene>
    <name evidence="3" type="ORF">FN846DRAFT_610886</name>
</gene>
<reference evidence="3 4" key="1">
    <citation type="submission" date="2019-09" db="EMBL/GenBank/DDBJ databases">
        <title>Draft genome of the ectomycorrhizal ascomycete Sphaerosporella brunnea.</title>
        <authorList>
            <consortium name="DOE Joint Genome Institute"/>
            <person name="Benucci G.M."/>
            <person name="Marozzi G."/>
            <person name="Antonielli L."/>
            <person name="Sanchez S."/>
            <person name="Marco P."/>
            <person name="Wang X."/>
            <person name="Falini L.B."/>
            <person name="Barry K."/>
            <person name="Haridas S."/>
            <person name="Lipzen A."/>
            <person name="Labutti K."/>
            <person name="Grigoriev I.V."/>
            <person name="Murat C."/>
            <person name="Martin F."/>
            <person name="Albertini E."/>
            <person name="Donnini D."/>
            <person name="Bonito G."/>
        </authorList>
    </citation>
    <scope>NUCLEOTIDE SEQUENCE [LARGE SCALE GENOMIC DNA]</scope>
    <source>
        <strain evidence="3 4">Sb_GMNB300</strain>
    </source>
</reference>
<evidence type="ECO:0008006" key="5">
    <source>
        <dbReference type="Google" id="ProtNLM"/>
    </source>
</evidence>
<dbReference type="InParanoid" id="A0A5J5F0R4"/>
<accession>A0A5J5F0R4</accession>
<evidence type="ECO:0000313" key="3">
    <source>
        <dbReference type="EMBL" id="KAA8909473.1"/>
    </source>
</evidence>
<dbReference type="FunCoup" id="A0A5J5F0R4">
    <property type="interactions" value="20"/>
</dbReference>
<feature type="transmembrane region" description="Helical" evidence="2">
    <location>
        <begin position="24"/>
        <end position="46"/>
    </location>
</feature>
<organism evidence="3 4">
    <name type="scientific">Sphaerosporella brunnea</name>
    <dbReference type="NCBI Taxonomy" id="1250544"/>
    <lineage>
        <taxon>Eukaryota</taxon>
        <taxon>Fungi</taxon>
        <taxon>Dikarya</taxon>
        <taxon>Ascomycota</taxon>
        <taxon>Pezizomycotina</taxon>
        <taxon>Pezizomycetes</taxon>
        <taxon>Pezizales</taxon>
        <taxon>Pyronemataceae</taxon>
        <taxon>Sphaerosporella</taxon>
    </lineage>
</organism>